<comment type="similarity">
    <text evidence="1 7">Belongs to the glyceraldehyde-3-phosphate dehydrogenase family.</text>
</comment>
<protein>
    <submittedName>
        <fullName evidence="9">Type I glyceraldehyde-3-phosphate dehydrogenase</fullName>
    </submittedName>
</protein>
<dbReference type="GO" id="GO:0051287">
    <property type="term" value="F:NAD binding"/>
    <property type="evidence" value="ECO:0007669"/>
    <property type="project" value="InterPro"/>
</dbReference>
<dbReference type="Proteomes" id="UP000178796">
    <property type="component" value="Unassembled WGS sequence"/>
</dbReference>
<dbReference type="GO" id="GO:0016620">
    <property type="term" value="F:oxidoreductase activity, acting on the aldehyde or oxo group of donors, NAD or NADP as acceptor"/>
    <property type="evidence" value="ECO:0007669"/>
    <property type="project" value="InterPro"/>
</dbReference>
<dbReference type="SMART" id="SM00846">
    <property type="entry name" value="Gp_dh_N"/>
    <property type="match status" value="1"/>
</dbReference>
<dbReference type="CDD" id="cd05214">
    <property type="entry name" value="GAPDH_I_N"/>
    <property type="match status" value="1"/>
</dbReference>
<dbReference type="SUPFAM" id="SSF51735">
    <property type="entry name" value="NAD(P)-binding Rossmann-fold domains"/>
    <property type="match status" value="1"/>
</dbReference>
<comment type="caution">
    <text evidence="9">The sequence shown here is derived from an EMBL/GenBank/DDBJ whole genome shotgun (WGS) entry which is preliminary data.</text>
</comment>
<accession>A0A1G2CD87</accession>
<evidence type="ECO:0000313" key="10">
    <source>
        <dbReference type="Proteomes" id="UP000178796"/>
    </source>
</evidence>
<dbReference type="GO" id="GO:0006006">
    <property type="term" value="P:glucose metabolic process"/>
    <property type="evidence" value="ECO:0007669"/>
    <property type="project" value="InterPro"/>
</dbReference>
<evidence type="ECO:0000256" key="1">
    <source>
        <dbReference type="ARBA" id="ARBA00007406"/>
    </source>
</evidence>
<dbReference type="EMBL" id="MHKY01000011">
    <property type="protein sequence ID" value="OGY99362.1"/>
    <property type="molecule type" value="Genomic_DNA"/>
</dbReference>
<dbReference type="AlphaFoldDB" id="A0A1G2CD87"/>
<dbReference type="GO" id="GO:0050661">
    <property type="term" value="F:NADP binding"/>
    <property type="evidence" value="ECO:0007669"/>
    <property type="project" value="InterPro"/>
</dbReference>
<dbReference type="InterPro" id="IPR006424">
    <property type="entry name" value="Glyceraldehyde-3-P_DH_1"/>
</dbReference>
<dbReference type="NCBIfam" id="TIGR01534">
    <property type="entry name" value="GAPDH-I"/>
    <property type="match status" value="1"/>
</dbReference>
<feature type="binding site" evidence="4">
    <location>
        <begin position="156"/>
        <end position="158"/>
    </location>
    <ligand>
        <name>D-glyceraldehyde 3-phosphate</name>
        <dbReference type="ChEBI" id="CHEBI:59776"/>
    </ligand>
</feature>
<feature type="binding site" evidence="5">
    <location>
        <position position="324"/>
    </location>
    <ligand>
        <name>NAD(+)</name>
        <dbReference type="ChEBI" id="CHEBI:57540"/>
    </ligand>
</feature>
<evidence type="ECO:0000259" key="8">
    <source>
        <dbReference type="SMART" id="SM00846"/>
    </source>
</evidence>
<feature type="active site" description="Nucleophile" evidence="3">
    <location>
        <position position="157"/>
    </location>
</feature>
<feature type="binding site" evidence="4">
    <location>
        <begin position="218"/>
        <end position="219"/>
    </location>
    <ligand>
        <name>D-glyceraldehyde 3-phosphate</name>
        <dbReference type="ChEBI" id="CHEBI:59776"/>
    </ligand>
</feature>
<feature type="binding site" evidence="4">
    <location>
        <position position="241"/>
    </location>
    <ligand>
        <name>D-glyceraldehyde 3-phosphate</name>
        <dbReference type="ChEBI" id="CHEBI:59776"/>
    </ligand>
</feature>
<dbReference type="InterPro" id="IPR020829">
    <property type="entry name" value="GlycerAld_3-P_DH_cat"/>
</dbReference>
<gene>
    <name evidence="9" type="ORF">A3E09_01780</name>
</gene>
<dbReference type="PRINTS" id="PR00078">
    <property type="entry name" value="G3PDHDRGNASE"/>
</dbReference>
<keyword evidence="5" id="KW-0520">NAD</keyword>
<dbReference type="PANTHER" id="PTHR43148">
    <property type="entry name" value="GLYCERALDEHYDE-3-PHOSPHATE DEHYDROGENASE 2"/>
    <property type="match status" value="1"/>
</dbReference>
<dbReference type="Gene3D" id="3.40.50.720">
    <property type="entry name" value="NAD(P)-binding Rossmann-like Domain"/>
    <property type="match status" value="1"/>
</dbReference>
<organism evidence="9 10">
    <name type="scientific">Candidatus Liptonbacteria bacterium RIFCSPHIGHO2_12_FULL_60_13</name>
    <dbReference type="NCBI Taxonomy" id="1798648"/>
    <lineage>
        <taxon>Bacteria</taxon>
        <taxon>Candidatus Liptoniibacteriota</taxon>
    </lineage>
</organism>
<evidence type="ECO:0000256" key="5">
    <source>
        <dbReference type="PIRSR" id="PIRSR000149-3"/>
    </source>
</evidence>
<dbReference type="Pfam" id="PF00044">
    <property type="entry name" value="Gp_dh_N"/>
    <property type="match status" value="1"/>
</dbReference>
<dbReference type="InterPro" id="IPR036291">
    <property type="entry name" value="NAD(P)-bd_dom_sf"/>
</dbReference>
<dbReference type="PIRSF" id="PIRSF000149">
    <property type="entry name" value="GAP_DH"/>
    <property type="match status" value="1"/>
</dbReference>
<proteinExistence type="inferred from homology"/>
<feature type="binding site" evidence="5">
    <location>
        <position position="33"/>
    </location>
    <ligand>
        <name>NAD(+)</name>
        <dbReference type="ChEBI" id="CHEBI:57540"/>
    </ligand>
</feature>
<name>A0A1G2CD87_9BACT</name>
<dbReference type="FunFam" id="3.40.50.720:FF:000001">
    <property type="entry name" value="Glyceraldehyde-3-phosphate dehydrogenase"/>
    <property type="match status" value="1"/>
</dbReference>
<dbReference type="InterPro" id="IPR020831">
    <property type="entry name" value="GlycerAld/Erythrose_P_DH"/>
</dbReference>
<dbReference type="Pfam" id="PF02800">
    <property type="entry name" value="Gp_dh_C"/>
    <property type="match status" value="1"/>
</dbReference>
<evidence type="ECO:0000256" key="6">
    <source>
        <dbReference type="PIRSR" id="PIRSR000149-4"/>
    </source>
</evidence>
<keyword evidence="2" id="KW-0560">Oxidoreductase</keyword>
<evidence type="ECO:0000256" key="7">
    <source>
        <dbReference type="RuleBase" id="RU000397"/>
    </source>
</evidence>
<feature type="binding site" evidence="5">
    <location>
        <begin position="11"/>
        <end position="12"/>
    </location>
    <ligand>
        <name>NAD(+)</name>
        <dbReference type="ChEBI" id="CHEBI:57540"/>
    </ligand>
</feature>
<dbReference type="CDD" id="cd18126">
    <property type="entry name" value="GAPDH_I_C"/>
    <property type="match status" value="1"/>
</dbReference>
<evidence type="ECO:0000256" key="3">
    <source>
        <dbReference type="PIRSR" id="PIRSR000149-1"/>
    </source>
</evidence>
<evidence type="ECO:0000313" key="9">
    <source>
        <dbReference type="EMBL" id="OGY99362.1"/>
    </source>
</evidence>
<dbReference type="Gene3D" id="3.30.360.10">
    <property type="entry name" value="Dihydrodipicolinate Reductase, domain 2"/>
    <property type="match status" value="1"/>
</dbReference>
<feature type="binding site" evidence="4">
    <location>
        <position position="187"/>
    </location>
    <ligand>
        <name>D-glyceraldehyde 3-phosphate</name>
        <dbReference type="ChEBI" id="CHEBI:59776"/>
    </ligand>
</feature>
<dbReference type="SUPFAM" id="SSF55347">
    <property type="entry name" value="Glyceraldehyde-3-phosphate dehydrogenase-like, C-terminal domain"/>
    <property type="match status" value="1"/>
</dbReference>
<reference evidence="9 10" key="1">
    <citation type="journal article" date="2016" name="Nat. Commun.">
        <title>Thousands of microbial genomes shed light on interconnected biogeochemical processes in an aquifer system.</title>
        <authorList>
            <person name="Anantharaman K."/>
            <person name="Brown C.T."/>
            <person name="Hug L.A."/>
            <person name="Sharon I."/>
            <person name="Castelle C.J."/>
            <person name="Probst A.J."/>
            <person name="Thomas B.C."/>
            <person name="Singh A."/>
            <person name="Wilkins M.J."/>
            <person name="Karaoz U."/>
            <person name="Brodie E.L."/>
            <person name="Williams K.H."/>
            <person name="Hubbard S.S."/>
            <person name="Banfield J.F."/>
        </authorList>
    </citation>
    <scope>NUCLEOTIDE SEQUENCE [LARGE SCALE GENOMIC DNA]</scope>
</reference>
<keyword evidence="5" id="KW-0547">Nucleotide-binding</keyword>
<evidence type="ECO:0000256" key="2">
    <source>
        <dbReference type="ARBA" id="ARBA00023002"/>
    </source>
</evidence>
<feature type="site" description="Activates thiol group during catalysis" evidence="6">
    <location>
        <position position="184"/>
    </location>
</feature>
<feature type="domain" description="Glyceraldehyde 3-phosphate dehydrogenase NAD(P) binding" evidence="8">
    <location>
        <begin position="2"/>
        <end position="157"/>
    </location>
</feature>
<feature type="binding site" evidence="5">
    <location>
        <position position="123"/>
    </location>
    <ligand>
        <name>NAD(+)</name>
        <dbReference type="ChEBI" id="CHEBI:57540"/>
    </ligand>
</feature>
<dbReference type="InterPro" id="IPR020828">
    <property type="entry name" value="GlycerAld_3-P_DH_NAD(P)-bd"/>
</dbReference>
<dbReference type="FunFam" id="3.30.360.10:FF:000002">
    <property type="entry name" value="Glyceraldehyde-3-phosphate dehydrogenase"/>
    <property type="match status" value="1"/>
</dbReference>
<sequence length="344" mass="36924">MAKIAINGFGRIGRLFFRMAFETPGLEVVAINDLGDLENMAYLLKYDTVYGRYGKEVSVKKEGEKGTLVVDGKEIVSLQEKDPTKLPWGAMGVDVAVEATGAFESYEKARVHLAAGAKRVVITAPAKDDDGPDQKTILLGVNEEEFKVCKITSNGSCTTNAASPVAAVMNENPGVVKAVLNTVHGYTATQNLVDGPTRGSKDYRRGRAGAMNIVPSTTGAAISVTRAVKDLQGRFDGLAMRVPVISGSLVDFTFLAKRKVTAEEINQIFRDAASSPRWNKIIKVTEEPIVSADVLGEPYGSIVDLGMTKVVDGDLVKVLAWYDNEWGYTATLVGHVLKAAAVLP</sequence>
<evidence type="ECO:0000256" key="4">
    <source>
        <dbReference type="PIRSR" id="PIRSR000149-2"/>
    </source>
</evidence>